<name>A0ABN3M0W9_9MICO</name>
<evidence type="ECO:0000259" key="7">
    <source>
        <dbReference type="Pfam" id="PF13579"/>
    </source>
</evidence>
<evidence type="ECO:0000256" key="3">
    <source>
        <dbReference type="ARBA" id="ARBA00022679"/>
    </source>
</evidence>
<dbReference type="InterPro" id="IPR001296">
    <property type="entry name" value="Glyco_trans_1"/>
</dbReference>
<feature type="region of interest" description="Disordered" evidence="4">
    <location>
        <begin position="646"/>
        <end position="684"/>
    </location>
</feature>
<sequence length="684" mass="73747">MLMWALRVSHSAVVDVWRERERSLRGRGHRVDVVSAAAWSEGGRRVALAVRPGEPVVPAGTVGSHPALFVYDPRPLWRALGRPVDVIDVHEEPFALATAEVLALRWLRRQRAPYLLYSAQNIDKRHPVPFRWLERAALRHATGVNVCNDAAGRIVERKGFPGRARTIDLGTDLAAFTPGEYAVTPRPVPVVGFAGRLDAAKGVEVLLRAAALEPGLRLRLVGDGPQRRELEALARTLGIDDRVELLGALAPEQLPDFYRSLDVLAVPSLTTASWVEQFGRVAVEAMACGTPVVVSDSGALPEVVGDAALVVPEGDAVALAKALSTVVHDPDVASRLRTSGLARAAETSWDRIAVEQEAMYRAATKQWSDEIDWHDRPLEVIVVAYGQPGLLREALAPLGDLPVTVVDNSSSADVRAVAEAAGARYVDPGRNGGFGAGVNEGLRLVDPRADVLLVNPDAVVLPADVDRLRSALHAEPDLASVGPTQIDASGSVARVEWPFPSPLATWVEAAGLGRLRRNRYVIGSVLLLRREAIDHVGPFDDERFFLYAEETDWAHRAVRLGWRHSLVPAARATHVGAATSTDATRREGHFHAAQEVYLRKHHGALGWHVARAGQVVGSALRGVVLPGPRGEAARSRLRLYLSGPVRSEVRPEDSRPARGHGAPVGGTAAPAVPKTFVDAGPEMR</sequence>
<dbReference type="PANTHER" id="PTHR45947">
    <property type="entry name" value="SULFOQUINOVOSYL TRANSFERASE SQD2"/>
    <property type="match status" value="1"/>
</dbReference>
<gene>
    <name evidence="8" type="ORF">GCM10009858_34300</name>
</gene>
<evidence type="ECO:0000256" key="1">
    <source>
        <dbReference type="ARBA" id="ARBA00021292"/>
    </source>
</evidence>
<feature type="domain" description="Glycosyltransferase 2-like" evidence="6">
    <location>
        <begin position="380"/>
        <end position="533"/>
    </location>
</feature>
<keyword evidence="2" id="KW-0328">Glycosyltransferase</keyword>
<dbReference type="Pfam" id="PF00534">
    <property type="entry name" value="Glycos_transf_1"/>
    <property type="match status" value="1"/>
</dbReference>
<feature type="compositionally biased region" description="Basic and acidic residues" evidence="4">
    <location>
        <begin position="647"/>
        <end position="656"/>
    </location>
</feature>
<reference evidence="8 9" key="1">
    <citation type="journal article" date="2019" name="Int. J. Syst. Evol. Microbiol.">
        <title>The Global Catalogue of Microorganisms (GCM) 10K type strain sequencing project: providing services to taxonomists for standard genome sequencing and annotation.</title>
        <authorList>
            <consortium name="The Broad Institute Genomics Platform"/>
            <consortium name="The Broad Institute Genome Sequencing Center for Infectious Disease"/>
            <person name="Wu L."/>
            <person name="Ma J."/>
        </authorList>
    </citation>
    <scope>NUCLEOTIDE SEQUENCE [LARGE SCALE GENOMIC DNA]</scope>
    <source>
        <strain evidence="8 9">JCM 16259</strain>
    </source>
</reference>
<dbReference type="SUPFAM" id="SSF53448">
    <property type="entry name" value="Nucleotide-diphospho-sugar transferases"/>
    <property type="match status" value="1"/>
</dbReference>
<dbReference type="SUPFAM" id="SSF53756">
    <property type="entry name" value="UDP-Glycosyltransferase/glycogen phosphorylase"/>
    <property type="match status" value="1"/>
</dbReference>
<dbReference type="InterPro" id="IPR029044">
    <property type="entry name" value="Nucleotide-diphossugar_trans"/>
</dbReference>
<comment type="caution">
    <text evidence="8">The sequence shown here is derived from an EMBL/GenBank/DDBJ whole genome shotgun (WGS) entry which is preliminary data.</text>
</comment>
<dbReference type="CDD" id="cd03801">
    <property type="entry name" value="GT4_PimA-like"/>
    <property type="match status" value="1"/>
</dbReference>
<feature type="compositionally biased region" description="Low complexity" evidence="4">
    <location>
        <begin position="659"/>
        <end position="673"/>
    </location>
</feature>
<feature type="domain" description="Glycosyl transferase family 1" evidence="5">
    <location>
        <begin position="189"/>
        <end position="338"/>
    </location>
</feature>
<evidence type="ECO:0000313" key="8">
    <source>
        <dbReference type="EMBL" id="GAA2493443.1"/>
    </source>
</evidence>
<accession>A0ABN3M0W9</accession>
<evidence type="ECO:0000256" key="2">
    <source>
        <dbReference type="ARBA" id="ARBA00022676"/>
    </source>
</evidence>
<protein>
    <recommendedName>
        <fullName evidence="1">D-inositol 3-phosphate glycosyltransferase</fullName>
    </recommendedName>
</protein>
<dbReference type="Proteomes" id="UP001500730">
    <property type="component" value="Unassembled WGS sequence"/>
</dbReference>
<dbReference type="Gene3D" id="3.40.50.2000">
    <property type="entry name" value="Glycogen Phosphorylase B"/>
    <property type="match status" value="2"/>
</dbReference>
<dbReference type="Pfam" id="PF00535">
    <property type="entry name" value="Glycos_transf_2"/>
    <property type="match status" value="1"/>
</dbReference>
<feature type="domain" description="Glycosyltransferase subfamily 4-like N-terminal" evidence="7">
    <location>
        <begin position="22"/>
        <end position="167"/>
    </location>
</feature>
<evidence type="ECO:0000256" key="4">
    <source>
        <dbReference type="SAM" id="MobiDB-lite"/>
    </source>
</evidence>
<evidence type="ECO:0000313" key="9">
    <source>
        <dbReference type="Proteomes" id="UP001500730"/>
    </source>
</evidence>
<dbReference type="InterPro" id="IPR001173">
    <property type="entry name" value="Glyco_trans_2-like"/>
</dbReference>
<proteinExistence type="predicted"/>
<dbReference type="Pfam" id="PF13579">
    <property type="entry name" value="Glyco_trans_4_4"/>
    <property type="match status" value="1"/>
</dbReference>
<organism evidence="8 9">
    <name type="scientific">Terrabacter carboxydivorans</name>
    <dbReference type="NCBI Taxonomy" id="619730"/>
    <lineage>
        <taxon>Bacteria</taxon>
        <taxon>Bacillati</taxon>
        <taxon>Actinomycetota</taxon>
        <taxon>Actinomycetes</taxon>
        <taxon>Micrococcales</taxon>
        <taxon>Intrasporangiaceae</taxon>
        <taxon>Terrabacter</taxon>
    </lineage>
</organism>
<dbReference type="Gene3D" id="3.90.550.10">
    <property type="entry name" value="Spore Coat Polysaccharide Biosynthesis Protein SpsA, Chain A"/>
    <property type="match status" value="1"/>
</dbReference>
<dbReference type="PANTHER" id="PTHR45947:SF3">
    <property type="entry name" value="SULFOQUINOVOSYL TRANSFERASE SQD2"/>
    <property type="match status" value="1"/>
</dbReference>
<dbReference type="EMBL" id="BAAARE010000016">
    <property type="protein sequence ID" value="GAA2493443.1"/>
    <property type="molecule type" value="Genomic_DNA"/>
</dbReference>
<dbReference type="InterPro" id="IPR028098">
    <property type="entry name" value="Glyco_trans_4-like_N"/>
</dbReference>
<dbReference type="InterPro" id="IPR050194">
    <property type="entry name" value="Glycosyltransferase_grp1"/>
</dbReference>
<evidence type="ECO:0000259" key="5">
    <source>
        <dbReference type="Pfam" id="PF00534"/>
    </source>
</evidence>
<evidence type="ECO:0000259" key="6">
    <source>
        <dbReference type="Pfam" id="PF00535"/>
    </source>
</evidence>
<keyword evidence="3" id="KW-0808">Transferase</keyword>
<keyword evidence="9" id="KW-1185">Reference proteome</keyword>